<feature type="compositionally biased region" description="Polar residues" evidence="2">
    <location>
        <begin position="261"/>
        <end position="283"/>
    </location>
</feature>
<feature type="compositionally biased region" description="Polar residues" evidence="2">
    <location>
        <begin position="227"/>
        <end position="236"/>
    </location>
</feature>
<evidence type="ECO:0000256" key="2">
    <source>
        <dbReference type="SAM" id="MobiDB-lite"/>
    </source>
</evidence>
<feature type="coiled-coil region" evidence="1">
    <location>
        <begin position="338"/>
        <end position="365"/>
    </location>
</feature>
<comment type="caution">
    <text evidence="3">The sequence shown here is derived from an EMBL/GenBank/DDBJ whole genome shotgun (WGS) entry which is preliminary data.</text>
</comment>
<accession>A0ABR3B906</accession>
<reference evidence="3 4" key="1">
    <citation type="submission" date="2024-04" db="EMBL/GenBank/DDBJ databases">
        <title>Symmetric and asymmetric DNA N6-adenine methylation regulates different biological responses in Mucorales.</title>
        <authorList>
            <consortium name="Lawrence Berkeley National Laboratory"/>
            <person name="Lax C."/>
            <person name="Mondo S.J."/>
            <person name="Osorio-Concepcion M."/>
            <person name="Muszewska A."/>
            <person name="Corrochano-Luque M."/>
            <person name="Gutierrez G."/>
            <person name="Riley R."/>
            <person name="Lipzen A."/>
            <person name="Guo J."/>
            <person name="Hundley H."/>
            <person name="Amirebrahimi M."/>
            <person name="Ng V."/>
            <person name="Lorenzo-Gutierrez D."/>
            <person name="Binder U."/>
            <person name="Yang J."/>
            <person name="Song Y."/>
            <person name="Canovas D."/>
            <person name="Navarro E."/>
            <person name="Freitag M."/>
            <person name="Gabaldon T."/>
            <person name="Grigoriev I.V."/>
            <person name="Corrochano L.M."/>
            <person name="Nicolas F.E."/>
            <person name="Garre V."/>
        </authorList>
    </citation>
    <scope>NUCLEOTIDE SEQUENCE [LARGE SCALE GENOMIC DNA]</scope>
    <source>
        <strain evidence="3 4">L51</strain>
    </source>
</reference>
<keyword evidence="1" id="KW-0175">Coiled coil</keyword>
<evidence type="ECO:0000256" key="1">
    <source>
        <dbReference type="SAM" id="Coils"/>
    </source>
</evidence>
<feature type="region of interest" description="Disordered" evidence="2">
    <location>
        <begin position="110"/>
        <end position="299"/>
    </location>
</feature>
<dbReference type="EMBL" id="JBCLYO010000003">
    <property type="protein sequence ID" value="KAL0092026.1"/>
    <property type="molecule type" value="Genomic_DNA"/>
</dbReference>
<evidence type="ECO:0000313" key="3">
    <source>
        <dbReference type="EMBL" id="KAL0092026.1"/>
    </source>
</evidence>
<name>A0ABR3B906_PHYBL</name>
<protein>
    <submittedName>
        <fullName evidence="3">Uncharacterized protein</fullName>
    </submittedName>
</protein>
<keyword evidence="4" id="KW-1185">Reference proteome</keyword>
<feature type="compositionally biased region" description="Polar residues" evidence="2">
    <location>
        <begin position="144"/>
        <end position="190"/>
    </location>
</feature>
<organism evidence="3 4">
    <name type="scientific">Phycomyces blakesleeanus</name>
    <dbReference type="NCBI Taxonomy" id="4837"/>
    <lineage>
        <taxon>Eukaryota</taxon>
        <taxon>Fungi</taxon>
        <taxon>Fungi incertae sedis</taxon>
        <taxon>Mucoromycota</taxon>
        <taxon>Mucoromycotina</taxon>
        <taxon>Mucoromycetes</taxon>
        <taxon>Mucorales</taxon>
        <taxon>Phycomycetaceae</taxon>
        <taxon>Phycomyces</taxon>
    </lineage>
</organism>
<gene>
    <name evidence="3" type="ORF">J3Q64DRAFT_1696157</name>
</gene>
<sequence>MVLENIFVGVSWLTFIRDAWKNQESMAAIEAKYRYVDLLLRVASEAYKKSASRLEAQQIIQAFAMVRPSEDNDSDEDIYRNPEGMSIASEDIEEQAYLRDIQQAKAIKIEAQKSQDSRPTSNSPGVRSFQSSGSGSQQPPMRVSSLQEKASLQDKPNLQPSRTPSVASVRSNTSLTNQPRRRPSASNASGMHSPLIQRTPVRRPLRDPPHLGLPRLFQENFDDKTNPWAQQPSQQRYKVDHSSSEDSIDGQTSLRAEIASASMTSPMITGQRTRPSGESPIQGSSTTSSVTATPTSVARPFLTQRIPSRVQERSFDPRLSQDASFSMIALGPATKRALESLQAEIIALNERIDDLRQELVERNKESVVNRMSITKDSKGAVAEDNDEDDKEDDDEAWEGWRWVIKAAAKHAAVNLLTTLVLFVVLYRSGSPVAHAITGHMFRVWQRLKLQILFTKVVV</sequence>
<feature type="compositionally biased region" description="Low complexity" evidence="2">
    <location>
        <begin position="284"/>
        <end position="298"/>
    </location>
</feature>
<proteinExistence type="predicted"/>
<dbReference type="Proteomes" id="UP001448207">
    <property type="component" value="Unassembled WGS sequence"/>
</dbReference>
<feature type="compositionally biased region" description="Low complexity" evidence="2">
    <location>
        <begin position="128"/>
        <end position="138"/>
    </location>
</feature>
<evidence type="ECO:0000313" key="4">
    <source>
        <dbReference type="Proteomes" id="UP001448207"/>
    </source>
</evidence>